<protein>
    <recommendedName>
        <fullName evidence="3">Carrier domain-containing protein</fullName>
    </recommendedName>
</protein>
<dbReference type="InterPro" id="IPR000873">
    <property type="entry name" value="AMP-dep_synth/lig_dom"/>
</dbReference>
<dbReference type="Pfam" id="PF23562">
    <property type="entry name" value="AMP-binding_C_3"/>
    <property type="match status" value="1"/>
</dbReference>
<dbReference type="PANTHER" id="PTHR43439:SF2">
    <property type="entry name" value="ENZYME, PUTATIVE (JCVI)-RELATED"/>
    <property type="match status" value="1"/>
</dbReference>
<dbReference type="EMBL" id="JAZHXI010000017">
    <property type="protein sequence ID" value="KAL2062092.1"/>
    <property type="molecule type" value="Genomic_DNA"/>
</dbReference>
<evidence type="ECO:0000256" key="2">
    <source>
        <dbReference type="ARBA" id="ARBA00022553"/>
    </source>
</evidence>
<dbReference type="Pfam" id="PF07993">
    <property type="entry name" value="NAD_binding_4"/>
    <property type="match status" value="1"/>
</dbReference>
<dbReference type="SUPFAM" id="SSF51735">
    <property type="entry name" value="NAD(P)-binding Rossmann-fold domains"/>
    <property type="match status" value="1"/>
</dbReference>
<accession>A0ABR4BWR0</accession>
<name>A0ABR4BWR0_9HELO</name>
<dbReference type="InterPro" id="IPR036291">
    <property type="entry name" value="NAD(P)-bd_dom_sf"/>
</dbReference>
<dbReference type="PROSITE" id="PS00455">
    <property type="entry name" value="AMP_BINDING"/>
    <property type="match status" value="1"/>
</dbReference>
<dbReference type="Gene3D" id="3.40.50.720">
    <property type="entry name" value="NAD(P)-binding Rossmann-like Domain"/>
    <property type="match status" value="1"/>
</dbReference>
<dbReference type="SUPFAM" id="SSF56801">
    <property type="entry name" value="Acetyl-CoA synthetase-like"/>
    <property type="match status" value="1"/>
</dbReference>
<evidence type="ECO:0000259" key="3">
    <source>
        <dbReference type="PROSITE" id="PS50075"/>
    </source>
</evidence>
<evidence type="ECO:0000313" key="4">
    <source>
        <dbReference type="EMBL" id="KAL2062092.1"/>
    </source>
</evidence>
<feature type="domain" description="Carrier" evidence="3">
    <location>
        <begin position="555"/>
        <end position="639"/>
    </location>
</feature>
<organism evidence="4 5">
    <name type="scientific">Oculimacula yallundae</name>
    <dbReference type="NCBI Taxonomy" id="86028"/>
    <lineage>
        <taxon>Eukaryota</taxon>
        <taxon>Fungi</taxon>
        <taxon>Dikarya</taxon>
        <taxon>Ascomycota</taxon>
        <taxon>Pezizomycotina</taxon>
        <taxon>Leotiomycetes</taxon>
        <taxon>Helotiales</taxon>
        <taxon>Ploettnerulaceae</taxon>
        <taxon>Oculimacula</taxon>
    </lineage>
</organism>
<dbReference type="Pfam" id="PF00550">
    <property type="entry name" value="PP-binding"/>
    <property type="match status" value="1"/>
</dbReference>
<dbReference type="InterPro" id="IPR009081">
    <property type="entry name" value="PP-bd_ACP"/>
</dbReference>
<keyword evidence="2" id="KW-0597">Phosphoprotein</keyword>
<dbReference type="InterPro" id="IPR042099">
    <property type="entry name" value="ANL_N_sf"/>
</dbReference>
<dbReference type="InterPro" id="IPR013120">
    <property type="entry name" value="FAR_NAD-bd"/>
</dbReference>
<dbReference type="InterPro" id="IPR051414">
    <property type="entry name" value="Adenylate-forming_Reductase"/>
</dbReference>
<evidence type="ECO:0000256" key="1">
    <source>
        <dbReference type="ARBA" id="ARBA00022450"/>
    </source>
</evidence>
<keyword evidence="5" id="KW-1185">Reference proteome</keyword>
<gene>
    <name evidence="4" type="ORF">VTL71DRAFT_6358</name>
</gene>
<dbReference type="InterPro" id="IPR036736">
    <property type="entry name" value="ACP-like_sf"/>
</dbReference>
<dbReference type="PROSITE" id="PS50075">
    <property type="entry name" value="CARRIER"/>
    <property type="match status" value="1"/>
</dbReference>
<dbReference type="InterPro" id="IPR020845">
    <property type="entry name" value="AMP-binding_CS"/>
</dbReference>
<dbReference type="Gene3D" id="1.10.1200.10">
    <property type="entry name" value="ACP-like"/>
    <property type="match status" value="1"/>
</dbReference>
<proteinExistence type="predicted"/>
<comment type="caution">
    <text evidence="4">The sequence shown here is derived from an EMBL/GenBank/DDBJ whole genome shotgun (WGS) entry which is preliminary data.</text>
</comment>
<dbReference type="Gene3D" id="3.40.50.12780">
    <property type="entry name" value="N-terminal domain of ligase-like"/>
    <property type="match status" value="1"/>
</dbReference>
<dbReference type="PANTHER" id="PTHR43439">
    <property type="entry name" value="PHENYLACETATE-COENZYME A LIGASE"/>
    <property type="match status" value="1"/>
</dbReference>
<dbReference type="Proteomes" id="UP001595075">
    <property type="component" value="Unassembled WGS sequence"/>
</dbReference>
<evidence type="ECO:0000313" key="5">
    <source>
        <dbReference type="Proteomes" id="UP001595075"/>
    </source>
</evidence>
<sequence>MSKTQDTIPYGKRLLPQIIDQRARERHVRPFAMYPKSTDLSAGWHFISFAQVANAVNQLAWWLDSEMPGQEEKENPFAYFGPNDLRYIIFLIAVMKAGRRVLFASPRNTIRAQMSLFEKTNCKTIVTCSSMDQSLRPLFETAGLRHLKAPKLDDLLHGDNVPHYKYETTWEESTTSKFLILHTSGSSGDPKPIGVGKYSFGGFDASNCLPTDQGRATILSSFGQQNLLTLFPGFHAGGIGPHALAVFCDFTLVLGHPDVPISAEYVSEILKTGPMTAMMSPPSILADLSKEDSSLQSLSKLEHIAFSGGPLSPDVGNLLASSVPHLFGVIGATETGLLHTLVGSNDTWDSMHFFENIGLRFDDVSEGIAELVIVNDERTNIYSGIFDVFPELDEYRTKDLYSPHPTAPGWRRYMGRADDLIVLSNGEKIDPIPMENKIQSHPSVRSALVIGDYRFNACLLLELKESQIPRTEEERHARLEEIWPTIQEANQVAPGFGKITKSLVLFATAEKPFLRAAKGTMQRHLTLKAYAEELDTLYSSQEGSLLTEDLTLVESDKPNDIKVFVREIMRQALDGKDLKDSNDVFQKGLDSLGVSIVVRRLKAALGVALPSLDFQDVSPRLIYGSPTVDKLAYAIVTLIDIKRGATHTNSAIPDRKARMETMLEKYSTNMPKADPKHPPSQAVGPWTVLLTGTTGSLGTHLLAALDRMPPSKIGKIICLNRSANARDKQQKSNMSRRIKATWLERDNPKVEFFQADFSKADFGLPPKTYADLLQTATIVMHTAWQVDFNLSMESFEPQIRGVRNFLDFSCKSANKAPLLFVSSISAALQWRDRNPSDKIPEDIISEFEAPEQIGYGESKYVSEHLLDKYAAASDITTAVLRTGQIAGPVLDGGLWNKQEWLPSIIASSKHLGVLPESLGAMDVVDWVPVDLLSTIIVEIAEQVVARKCQTSRGTTVYNLVNPEVTTWTTLLPAVKESLGISKTVSFSDWVEALQQSSFANNGAIIEANPGVKLLDFYHGLSKKNGTAEGSNFVTDNLIRDSKQASELTAVSQDWIRRWLKQWSF</sequence>
<reference evidence="4 5" key="1">
    <citation type="journal article" date="2024" name="Commun. Biol.">
        <title>Comparative genomic analysis of thermophilic fungi reveals convergent evolutionary adaptations and gene losses.</title>
        <authorList>
            <person name="Steindorff A.S."/>
            <person name="Aguilar-Pontes M.V."/>
            <person name="Robinson A.J."/>
            <person name="Andreopoulos B."/>
            <person name="LaButti K."/>
            <person name="Kuo A."/>
            <person name="Mondo S."/>
            <person name="Riley R."/>
            <person name="Otillar R."/>
            <person name="Haridas S."/>
            <person name="Lipzen A."/>
            <person name="Grimwood J."/>
            <person name="Schmutz J."/>
            <person name="Clum A."/>
            <person name="Reid I.D."/>
            <person name="Moisan M.C."/>
            <person name="Butler G."/>
            <person name="Nguyen T.T.M."/>
            <person name="Dewar K."/>
            <person name="Conant G."/>
            <person name="Drula E."/>
            <person name="Henrissat B."/>
            <person name="Hansel C."/>
            <person name="Singer S."/>
            <person name="Hutchinson M.I."/>
            <person name="de Vries R.P."/>
            <person name="Natvig D.O."/>
            <person name="Powell A.J."/>
            <person name="Tsang A."/>
            <person name="Grigoriev I.V."/>
        </authorList>
    </citation>
    <scope>NUCLEOTIDE SEQUENCE [LARGE SCALE GENOMIC DNA]</scope>
    <source>
        <strain evidence="4 5">CBS 494.80</strain>
    </source>
</reference>
<keyword evidence="1" id="KW-0596">Phosphopantetheine</keyword>
<dbReference type="SUPFAM" id="SSF47336">
    <property type="entry name" value="ACP-like"/>
    <property type="match status" value="1"/>
</dbReference>
<dbReference type="Pfam" id="PF00501">
    <property type="entry name" value="AMP-binding"/>
    <property type="match status" value="1"/>
</dbReference>